<evidence type="ECO:0000313" key="1">
    <source>
        <dbReference type="EMBL" id="PRX12974.1"/>
    </source>
</evidence>
<evidence type="ECO:0000313" key="2">
    <source>
        <dbReference type="Proteomes" id="UP000239415"/>
    </source>
</evidence>
<dbReference type="AlphaFoldDB" id="A0A2T0JYC5"/>
<reference evidence="1 2" key="1">
    <citation type="submission" date="2018-03" db="EMBL/GenBank/DDBJ databases">
        <title>Genomic Encyclopedia of Archaeal and Bacterial Type Strains, Phase II (KMG-II): from individual species to whole genera.</title>
        <authorList>
            <person name="Goeker M."/>
        </authorList>
    </citation>
    <scope>NUCLEOTIDE SEQUENCE [LARGE SCALE GENOMIC DNA]</scope>
    <source>
        <strain evidence="1 2">DSM 43146</strain>
    </source>
</reference>
<sequence>MVRFPIMDETPPPRKPPVLAIVLAILALVAGVGAVVFWPESDGPATATPLPSASLPPSASASPSAAPATPLQRAEILVAGQVAALMKGDEAGWLAPVDAKLHGRYRTIFKNLRALDLTDADMTIEGQPKMAGAVMKIRVDLNYCFSGVDCPAHRSDPWAGAPVMINTLTLTPRADSYVITAMGASGVKNYLQPAPWENTELTFATGQRVIVAGPKSQAVNVRRALPLAEKAAVVADRYGTRLRNEQKKYRVYIADDKSWKTWYGGKLPSWFVAYHLQLNGTGGDIVLKAGRAMSGTDRQVTEIIQHEMGHAVTLNDNRNWDSEDDQWLIEGVAEYIGYQPSKAGNSYSRDALRYVQSRRGAVKTIALPRLTAKSDDIAVTRLYATGHFGVSCIAEKFGEEKMFNFVALVIREGVTPDVASQVALDKPFKTVDKACVSWIKKQL</sequence>
<accession>A0A2T0JYC5</accession>
<proteinExistence type="predicted"/>
<name>A0A2T0JYC5_9ACTN</name>
<organism evidence="1 2">
    <name type="scientific">Actinoplanes italicus</name>
    <dbReference type="NCBI Taxonomy" id="113567"/>
    <lineage>
        <taxon>Bacteria</taxon>
        <taxon>Bacillati</taxon>
        <taxon>Actinomycetota</taxon>
        <taxon>Actinomycetes</taxon>
        <taxon>Micromonosporales</taxon>
        <taxon>Micromonosporaceae</taxon>
        <taxon>Actinoplanes</taxon>
    </lineage>
</organism>
<comment type="caution">
    <text evidence="1">The sequence shown here is derived from an EMBL/GenBank/DDBJ whole genome shotgun (WGS) entry which is preliminary data.</text>
</comment>
<evidence type="ECO:0008006" key="3">
    <source>
        <dbReference type="Google" id="ProtNLM"/>
    </source>
</evidence>
<dbReference type="Proteomes" id="UP000239415">
    <property type="component" value="Unassembled WGS sequence"/>
</dbReference>
<keyword evidence="2" id="KW-1185">Reference proteome</keyword>
<protein>
    <recommendedName>
        <fullName evidence="3">Peptidase MA superfamily protein</fullName>
    </recommendedName>
</protein>
<gene>
    <name evidence="1" type="ORF">CLV67_12699</name>
</gene>
<dbReference type="EMBL" id="PVMZ01000026">
    <property type="protein sequence ID" value="PRX12974.1"/>
    <property type="molecule type" value="Genomic_DNA"/>
</dbReference>